<dbReference type="OrthoDB" id="2832284at2759"/>
<dbReference type="InterPro" id="IPR006680">
    <property type="entry name" value="Amidohydro-rel"/>
</dbReference>
<dbReference type="InterPro" id="IPR032465">
    <property type="entry name" value="ACMSD"/>
</dbReference>
<dbReference type="EC" id="4.1.1.52" evidence="7"/>
<dbReference type="InterPro" id="IPR032466">
    <property type="entry name" value="Metal_Hydrolase"/>
</dbReference>
<dbReference type="GO" id="GO:0016787">
    <property type="term" value="F:hydrolase activity"/>
    <property type="evidence" value="ECO:0007669"/>
    <property type="project" value="UniProtKB-KW"/>
</dbReference>
<dbReference type="GO" id="GO:0047596">
    <property type="term" value="F:6-methylsalicylate decarboxylase activity"/>
    <property type="evidence" value="ECO:0007669"/>
    <property type="project" value="UniProtKB-EC"/>
</dbReference>
<evidence type="ECO:0000259" key="9">
    <source>
        <dbReference type="Pfam" id="PF04909"/>
    </source>
</evidence>
<evidence type="ECO:0000256" key="6">
    <source>
        <dbReference type="ARBA" id="ARBA00036832"/>
    </source>
</evidence>
<sequence length="319" mass="34823">MSIDVHHHVYPPVFTKKLNEAGGDPSGWFVPDWTLEADQDLCKAIGVKTAILSVTAPGTECTGDPTTAATLARECNEYVAAIRDRHADAYGFFAVLPSLIDTDACLKEIAYGLDHLHADGVIVYTRYGDANGYLGHAQFRPIWEELNRRKAVVFVHPTHSVDTALINSKLPQPMFDYPHETGRTAIDLITSGALREYCQDCKIILSHAGGTLPALIGRVAGLLPFTVHSVARTAEQLREDAKMFYFDTALSSDPATLAGLVKVADPSHILFGSDFPNAPNDSITYFTKRLHSVAADTGVDIESVCSRNALKLFPRLNKD</sequence>
<dbReference type="Gene3D" id="3.20.20.140">
    <property type="entry name" value="Metal-dependent hydrolases"/>
    <property type="match status" value="1"/>
</dbReference>
<evidence type="ECO:0000256" key="5">
    <source>
        <dbReference type="ARBA" id="ARBA00023239"/>
    </source>
</evidence>
<evidence type="ECO:0000256" key="8">
    <source>
        <dbReference type="RuleBase" id="RU366045"/>
    </source>
</evidence>
<dbReference type="Pfam" id="PF04909">
    <property type="entry name" value="Amidohydro_2"/>
    <property type="match status" value="1"/>
</dbReference>
<evidence type="ECO:0000256" key="4">
    <source>
        <dbReference type="ARBA" id="ARBA00022833"/>
    </source>
</evidence>
<comment type="caution">
    <text evidence="10">The sequence shown here is derived from an EMBL/GenBank/DDBJ whole genome shotgun (WGS) entry which is preliminary data.</text>
</comment>
<dbReference type="GO" id="GO:0019748">
    <property type="term" value="P:secondary metabolic process"/>
    <property type="evidence" value="ECO:0007669"/>
    <property type="project" value="TreeGrafter"/>
</dbReference>
<dbReference type="SUPFAM" id="SSF51556">
    <property type="entry name" value="Metallo-dependent hydrolases"/>
    <property type="match status" value="1"/>
</dbReference>
<protein>
    <recommendedName>
        <fullName evidence="7">6-methylsalicylate decarboxylase</fullName>
        <ecNumber evidence="7">4.1.1.52</ecNumber>
    </recommendedName>
</protein>
<dbReference type="STRING" id="1081108.A0A162KKB9"/>
<keyword evidence="3 8" id="KW-0210">Decarboxylase</keyword>
<comment type="similarity">
    <text evidence="1">Belongs to the metallo-dependent hydrolases superfamily. ACMSD family.</text>
</comment>
<keyword evidence="10" id="KW-0378">Hydrolase</keyword>
<dbReference type="PANTHER" id="PTHR21240:SF29">
    <property type="entry name" value="AMIDOHYDROLASE-RELATED DOMAIN-CONTAINING PROTEIN"/>
    <property type="match status" value="1"/>
</dbReference>
<evidence type="ECO:0000256" key="2">
    <source>
        <dbReference type="ARBA" id="ARBA00022723"/>
    </source>
</evidence>
<evidence type="ECO:0000313" key="11">
    <source>
        <dbReference type="Proteomes" id="UP000076881"/>
    </source>
</evidence>
<gene>
    <name evidence="10" type="ORF">LEL_03892</name>
</gene>
<reference evidence="10 11" key="1">
    <citation type="journal article" date="2016" name="Genome Biol. Evol.">
        <title>Divergent and convergent evolution of fungal pathogenicity.</title>
        <authorList>
            <person name="Shang Y."/>
            <person name="Xiao G."/>
            <person name="Zheng P."/>
            <person name="Cen K."/>
            <person name="Zhan S."/>
            <person name="Wang C."/>
        </authorList>
    </citation>
    <scope>NUCLEOTIDE SEQUENCE [LARGE SCALE GENOMIC DNA]</scope>
    <source>
        <strain evidence="10 11">RCEF 1005</strain>
    </source>
</reference>
<evidence type="ECO:0000256" key="1">
    <source>
        <dbReference type="ARBA" id="ARBA00005871"/>
    </source>
</evidence>
<name>A0A162KKB9_CORDF</name>
<proteinExistence type="inferred from homology"/>
<dbReference type="GO" id="GO:0005829">
    <property type="term" value="C:cytosol"/>
    <property type="evidence" value="ECO:0007669"/>
    <property type="project" value="TreeGrafter"/>
</dbReference>
<organism evidence="10 11">
    <name type="scientific">Akanthomyces lecanii RCEF 1005</name>
    <dbReference type="NCBI Taxonomy" id="1081108"/>
    <lineage>
        <taxon>Eukaryota</taxon>
        <taxon>Fungi</taxon>
        <taxon>Dikarya</taxon>
        <taxon>Ascomycota</taxon>
        <taxon>Pezizomycotina</taxon>
        <taxon>Sordariomycetes</taxon>
        <taxon>Hypocreomycetidae</taxon>
        <taxon>Hypocreales</taxon>
        <taxon>Cordycipitaceae</taxon>
        <taxon>Akanthomyces</taxon>
        <taxon>Cordyceps confragosa</taxon>
    </lineage>
</organism>
<feature type="domain" description="Amidohydrolase-related" evidence="9">
    <location>
        <begin position="3"/>
        <end position="314"/>
    </location>
</feature>
<keyword evidence="11" id="KW-1185">Reference proteome</keyword>
<keyword evidence="4" id="KW-0862">Zinc</keyword>
<dbReference type="GO" id="GO:0046872">
    <property type="term" value="F:metal ion binding"/>
    <property type="evidence" value="ECO:0007669"/>
    <property type="project" value="UniProtKB-KW"/>
</dbReference>
<evidence type="ECO:0000313" key="10">
    <source>
        <dbReference type="EMBL" id="OAA80406.1"/>
    </source>
</evidence>
<dbReference type="PANTHER" id="PTHR21240">
    <property type="entry name" value="2-AMINO-3-CARBOXYLMUCONATE-6-SEMIALDEHYDE DECARBOXYLASE"/>
    <property type="match status" value="1"/>
</dbReference>
<dbReference type="AlphaFoldDB" id="A0A162KKB9"/>
<dbReference type="Proteomes" id="UP000076881">
    <property type="component" value="Unassembled WGS sequence"/>
</dbReference>
<keyword evidence="2" id="KW-0479">Metal-binding</keyword>
<dbReference type="EMBL" id="AZHF01000002">
    <property type="protein sequence ID" value="OAA80406.1"/>
    <property type="molecule type" value="Genomic_DNA"/>
</dbReference>
<keyword evidence="5 8" id="KW-0456">Lyase</keyword>
<evidence type="ECO:0000256" key="3">
    <source>
        <dbReference type="ARBA" id="ARBA00022793"/>
    </source>
</evidence>
<comment type="catalytic activity">
    <reaction evidence="6">
        <text>6-methylsalicylate + H(+) = 3-methylphenol + CO2</text>
        <dbReference type="Rhea" id="RHEA:23112"/>
        <dbReference type="ChEBI" id="CHEBI:15378"/>
        <dbReference type="ChEBI" id="CHEBI:16526"/>
        <dbReference type="ChEBI" id="CHEBI:17231"/>
        <dbReference type="ChEBI" id="CHEBI:36658"/>
        <dbReference type="EC" id="4.1.1.52"/>
    </reaction>
    <physiologicalReaction direction="left-to-right" evidence="6">
        <dbReference type="Rhea" id="RHEA:23113"/>
    </physiologicalReaction>
</comment>
<evidence type="ECO:0000256" key="7">
    <source>
        <dbReference type="ARBA" id="ARBA00038889"/>
    </source>
</evidence>
<accession>A0A162KKB9</accession>